<feature type="transmembrane region" description="Helical" evidence="9">
    <location>
        <begin position="288"/>
        <end position="305"/>
    </location>
</feature>
<keyword evidence="7 9" id="KW-0472">Membrane</keyword>
<feature type="transmembrane region" description="Helical" evidence="9">
    <location>
        <begin position="70"/>
        <end position="88"/>
    </location>
</feature>
<keyword evidence="5 9" id="KW-1133">Transmembrane helix</keyword>
<reference evidence="11" key="1">
    <citation type="journal article" date="2023" name="Plant J.">
        <title>Genome sequences and population genomics provide insights into the demographic history, inbreeding, and mutation load of two 'living fossil' tree species of Dipteronia.</title>
        <authorList>
            <person name="Feng Y."/>
            <person name="Comes H.P."/>
            <person name="Chen J."/>
            <person name="Zhu S."/>
            <person name="Lu R."/>
            <person name="Zhang X."/>
            <person name="Li P."/>
            <person name="Qiu J."/>
            <person name="Olsen K.M."/>
            <person name="Qiu Y."/>
        </authorList>
    </citation>
    <scope>NUCLEOTIDE SEQUENCE</scope>
    <source>
        <strain evidence="11">KIB01</strain>
    </source>
</reference>
<feature type="transmembrane region" description="Helical" evidence="9">
    <location>
        <begin position="170"/>
        <end position="193"/>
    </location>
</feature>
<comment type="caution">
    <text evidence="11">The sequence shown here is derived from an EMBL/GenBank/DDBJ whole genome shotgun (WGS) entry which is preliminary data.</text>
</comment>
<keyword evidence="12" id="KW-1185">Reference proteome</keyword>
<feature type="transmembrane region" description="Helical" evidence="9">
    <location>
        <begin position="148"/>
        <end position="164"/>
    </location>
</feature>
<dbReference type="AlphaFoldDB" id="A0AAD9TQ66"/>
<evidence type="ECO:0000256" key="7">
    <source>
        <dbReference type="ARBA" id="ARBA00023136"/>
    </source>
</evidence>
<feature type="transmembrane region" description="Helical" evidence="9">
    <location>
        <begin position="317"/>
        <end position="337"/>
    </location>
</feature>
<keyword evidence="8" id="KW-0012">Acyltransferase</keyword>
<evidence type="ECO:0000256" key="4">
    <source>
        <dbReference type="ARBA" id="ARBA00022692"/>
    </source>
</evidence>
<protein>
    <recommendedName>
        <fullName evidence="10">Wax synthase domain-containing protein</fullName>
    </recommendedName>
</protein>
<dbReference type="GO" id="GO:0016020">
    <property type="term" value="C:membrane"/>
    <property type="evidence" value="ECO:0007669"/>
    <property type="project" value="UniProtKB-SubCell"/>
</dbReference>
<feature type="transmembrane region" description="Helical" evidence="9">
    <location>
        <begin position="20"/>
        <end position="38"/>
    </location>
</feature>
<keyword evidence="6" id="KW-0443">Lipid metabolism</keyword>
<feature type="transmembrane region" description="Helical" evidence="9">
    <location>
        <begin position="250"/>
        <end position="268"/>
    </location>
</feature>
<feature type="domain" description="Wax synthase" evidence="10">
    <location>
        <begin position="207"/>
        <end position="294"/>
    </location>
</feature>
<evidence type="ECO:0000256" key="8">
    <source>
        <dbReference type="ARBA" id="ARBA00023315"/>
    </source>
</evidence>
<evidence type="ECO:0000313" key="11">
    <source>
        <dbReference type="EMBL" id="KAK2639861.1"/>
    </source>
</evidence>
<evidence type="ECO:0000259" key="10">
    <source>
        <dbReference type="Pfam" id="PF13813"/>
    </source>
</evidence>
<evidence type="ECO:0000256" key="9">
    <source>
        <dbReference type="SAM" id="Phobius"/>
    </source>
</evidence>
<evidence type="ECO:0000313" key="12">
    <source>
        <dbReference type="Proteomes" id="UP001280121"/>
    </source>
</evidence>
<comment type="subcellular location">
    <subcellularLocation>
        <location evidence="1">Membrane</location>
        <topology evidence="1">Multi-pass membrane protein</topology>
    </subcellularLocation>
</comment>
<evidence type="ECO:0000256" key="6">
    <source>
        <dbReference type="ARBA" id="ARBA00023098"/>
    </source>
</evidence>
<dbReference type="EMBL" id="JANJYI010000008">
    <property type="protein sequence ID" value="KAK2639861.1"/>
    <property type="molecule type" value="Genomic_DNA"/>
</dbReference>
<keyword evidence="3" id="KW-0808">Transferase</keyword>
<sequence length="374" mass="42348">MEVGGGGGRDGDLSSELSNFFQVLVLAMASLSYCYYIASRIPTGLFRLLSVLPVIYIFIILPLRLSSANIGGLTAFLLVWLANFKLLLFSVNQGPLSPPPPNLFHFISVACLPIKIKPPSNSSSSTALKKNTNDHVIKKAYNHKTQQVLLVVKVVLLGLIYYALNYKQNFHMSFILVLYCCNMYLQLELLLLISAAPARALFGFELEPQFNEPYLTTSLQDFWGHRWNLMVTSILRPTVYYPIRRISTRLIGSMLAHPTAVMASFVVSGLMHEVMYYYITRVPPTWEVFWFFVLHGVCLVVEGTVKRAFPGKLPLLSAVYGPLAVVFLAVTSVWLFWPQLLRSGVDDKVIAEFFMTLDFVKKKVLMLMQFWHEK</sequence>
<dbReference type="InterPro" id="IPR017088">
    <property type="entry name" value="Wax_synthase_Magnoliopsida"/>
</dbReference>
<dbReference type="PIRSF" id="PIRSF037006">
    <property type="entry name" value="Wax_synthase"/>
    <property type="match status" value="1"/>
</dbReference>
<dbReference type="InterPro" id="IPR032805">
    <property type="entry name" value="Wax_synthase_dom"/>
</dbReference>
<dbReference type="GO" id="GO:0008374">
    <property type="term" value="F:O-acyltransferase activity"/>
    <property type="evidence" value="ECO:0007669"/>
    <property type="project" value="InterPro"/>
</dbReference>
<comment type="similarity">
    <text evidence="2">Belongs to the wax synthase family.</text>
</comment>
<dbReference type="PANTHER" id="PTHR31595:SF70">
    <property type="entry name" value="LONG-CHAIN-ALCOHOL O-FATTY-ACYLTRANSFERASE 3-RELATED"/>
    <property type="match status" value="1"/>
</dbReference>
<keyword evidence="4 9" id="KW-0812">Transmembrane</keyword>
<dbReference type="InterPro" id="IPR044851">
    <property type="entry name" value="Wax_synthase"/>
</dbReference>
<organism evidence="11 12">
    <name type="scientific">Dipteronia dyeriana</name>
    <dbReference type="NCBI Taxonomy" id="168575"/>
    <lineage>
        <taxon>Eukaryota</taxon>
        <taxon>Viridiplantae</taxon>
        <taxon>Streptophyta</taxon>
        <taxon>Embryophyta</taxon>
        <taxon>Tracheophyta</taxon>
        <taxon>Spermatophyta</taxon>
        <taxon>Magnoliopsida</taxon>
        <taxon>eudicotyledons</taxon>
        <taxon>Gunneridae</taxon>
        <taxon>Pentapetalae</taxon>
        <taxon>rosids</taxon>
        <taxon>malvids</taxon>
        <taxon>Sapindales</taxon>
        <taxon>Sapindaceae</taxon>
        <taxon>Hippocastanoideae</taxon>
        <taxon>Acereae</taxon>
        <taxon>Dipteronia</taxon>
    </lineage>
</organism>
<dbReference type="GO" id="GO:0006629">
    <property type="term" value="P:lipid metabolic process"/>
    <property type="evidence" value="ECO:0007669"/>
    <property type="project" value="UniProtKB-KW"/>
</dbReference>
<evidence type="ECO:0000256" key="5">
    <source>
        <dbReference type="ARBA" id="ARBA00022989"/>
    </source>
</evidence>
<evidence type="ECO:0000256" key="2">
    <source>
        <dbReference type="ARBA" id="ARBA00007282"/>
    </source>
</evidence>
<evidence type="ECO:0000256" key="1">
    <source>
        <dbReference type="ARBA" id="ARBA00004141"/>
    </source>
</evidence>
<evidence type="ECO:0000256" key="3">
    <source>
        <dbReference type="ARBA" id="ARBA00022679"/>
    </source>
</evidence>
<accession>A0AAD9TQ66</accession>
<dbReference type="PANTHER" id="PTHR31595">
    <property type="entry name" value="LONG-CHAIN-ALCOHOL O-FATTY-ACYLTRANSFERASE 3-RELATED"/>
    <property type="match status" value="1"/>
</dbReference>
<proteinExistence type="inferred from homology"/>
<gene>
    <name evidence="11" type="ORF">Ddye_027656</name>
</gene>
<name>A0AAD9TQ66_9ROSI</name>
<dbReference type="Proteomes" id="UP001280121">
    <property type="component" value="Unassembled WGS sequence"/>
</dbReference>
<dbReference type="Pfam" id="PF13813">
    <property type="entry name" value="MBOAT_2"/>
    <property type="match status" value="1"/>
</dbReference>
<feature type="transmembrane region" description="Helical" evidence="9">
    <location>
        <begin position="45"/>
        <end position="64"/>
    </location>
</feature>